<gene>
    <name evidence="2" type="ORF">T01_3841</name>
</gene>
<feature type="compositionally biased region" description="Basic residues" evidence="1">
    <location>
        <begin position="31"/>
        <end position="51"/>
    </location>
</feature>
<organism evidence="2 3">
    <name type="scientific">Trichinella spiralis</name>
    <name type="common">Trichina worm</name>
    <dbReference type="NCBI Taxonomy" id="6334"/>
    <lineage>
        <taxon>Eukaryota</taxon>
        <taxon>Metazoa</taxon>
        <taxon>Ecdysozoa</taxon>
        <taxon>Nematoda</taxon>
        <taxon>Enoplea</taxon>
        <taxon>Dorylaimia</taxon>
        <taxon>Trichinellida</taxon>
        <taxon>Trichinellidae</taxon>
        <taxon>Trichinella</taxon>
    </lineage>
</organism>
<name>A0A0V1B1Q9_TRISP</name>
<dbReference type="Proteomes" id="UP000054776">
    <property type="component" value="Unassembled WGS sequence"/>
</dbReference>
<sequence>MLHSVVLENYRIGIVTKLKASKEEASPTQSRKGRSVKHVIRHHHHHQDQEKRKLRRRLFKDIWFSVSVKKLKNLTNEIDGKKSCLNANCGIVDSEIVLPMLSQALMSNEFNHTQYARNNNKPMK</sequence>
<evidence type="ECO:0000313" key="2">
    <source>
        <dbReference type="EMBL" id="KRY30964.1"/>
    </source>
</evidence>
<reference evidence="2 3" key="1">
    <citation type="submission" date="2015-01" db="EMBL/GenBank/DDBJ databases">
        <title>Evolution of Trichinella species and genotypes.</title>
        <authorList>
            <person name="Korhonen P.K."/>
            <person name="Edoardo P."/>
            <person name="Giuseppe L.R."/>
            <person name="Gasser R.B."/>
        </authorList>
    </citation>
    <scope>NUCLEOTIDE SEQUENCE [LARGE SCALE GENOMIC DNA]</scope>
    <source>
        <strain evidence="2">ISS3</strain>
    </source>
</reference>
<proteinExistence type="predicted"/>
<accession>A0A0V1B1Q9</accession>
<keyword evidence="3" id="KW-1185">Reference proteome</keyword>
<dbReference type="InParanoid" id="A0A0V1B1Q9"/>
<feature type="region of interest" description="Disordered" evidence="1">
    <location>
        <begin position="21"/>
        <end position="51"/>
    </location>
</feature>
<dbReference type="EMBL" id="JYDH01000128">
    <property type="protein sequence ID" value="KRY30964.1"/>
    <property type="molecule type" value="Genomic_DNA"/>
</dbReference>
<evidence type="ECO:0000313" key="3">
    <source>
        <dbReference type="Proteomes" id="UP000054776"/>
    </source>
</evidence>
<comment type="caution">
    <text evidence="2">The sequence shown here is derived from an EMBL/GenBank/DDBJ whole genome shotgun (WGS) entry which is preliminary data.</text>
</comment>
<dbReference type="AlphaFoldDB" id="A0A0V1B1Q9"/>
<evidence type="ECO:0000256" key="1">
    <source>
        <dbReference type="SAM" id="MobiDB-lite"/>
    </source>
</evidence>
<protein>
    <submittedName>
        <fullName evidence="2">Uncharacterized protein</fullName>
    </submittedName>
</protein>